<proteinExistence type="predicted"/>
<accession>A0ABR7K854</accession>
<name>A0ABR7K854_9FIRM</name>
<evidence type="ECO:0000313" key="1">
    <source>
        <dbReference type="EMBL" id="MBC6008898.1"/>
    </source>
</evidence>
<gene>
    <name evidence="1" type="ORF">H8909_01290</name>
</gene>
<sequence length="49" mass="5702">MKYYHKDTSLDSLPLLYDTSTEYKNIDTEIEQLLLKACMKEGYGPESLL</sequence>
<organism evidence="1 2">
    <name type="scientific">Catenibacterium faecis</name>
    <dbReference type="NCBI Taxonomy" id="2764323"/>
    <lineage>
        <taxon>Bacteria</taxon>
        <taxon>Bacillati</taxon>
        <taxon>Bacillota</taxon>
        <taxon>Erysipelotrichia</taxon>
        <taxon>Erysipelotrichales</taxon>
        <taxon>Coprobacillaceae</taxon>
        <taxon>Catenibacterium</taxon>
    </lineage>
</organism>
<dbReference type="GeneID" id="301324441"/>
<dbReference type="Proteomes" id="UP000603474">
    <property type="component" value="Unassembled WGS sequence"/>
</dbReference>
<comment type="caution">
    <text evidence="1">The sequence shown here is derived from an EMBL/GenBank/DDBJ whole genome shotgun (WGS) entry which is preliminary data.</text>
</comment>
<dbReference type="EMBL" id="JACRWG010000002">
    <property type="protein sequence ID" value="MBC6008898.1"/>
    <property type="molecule type" value="Genomic_DNA"/>
</dbReference>
<evidence type="ECO:0000313" key="2">
    <source>
        <dbReference type="Proteomes" id="UP000603474"/>
    </source>
</evidence>
<protein>
    <submittedName>
        <fullName evidence="1">Uncharacterized protein</fullName>
    </submittedName>
</protein>
<reference evidence="1 2" key="1">
    <citation type="submission" date="2020-08" db="EMBL/GenBank/DDBJ databases">
        <authorList>
            <person name="Liu C."/>
            <person name="Sun Q."/>
        </authorList>
    </citation>
    <scope>NUCLEOTIDE SEQUENCE [LARGE SCALE GENOMIC DNA]</scope>
    <source>
        <strain evidence="1 2">NSJ-22</strain>
    </source>
</reference>
<dbReference type="RefSeq" id="WP_187011546.1">
    <property type="nucleotide sequence ID" value="NZ_JACRWG010000002.1"/>
</dbReference>
<keyword evidence="2" id="KW-1185">Reference proteome</keyword>